<evidence type="ECO:0000256" key="1">
    <source>
        <dbReference type="SAM" id="MobiDB-lite"/>
    </source>
</evidence>
<name>A0A917XGI0_9ACTN</name>
<accession>A0A917XGI0</accession>
<organism evidence="2 3">
    <name type="scientific">Streptomyces fuscichromogenes</name>
    <dbReference type="NCBI Taxonomy" id="1324013"/>
    <lineage>
        <taxon>Bacteria</taxon>
        <taxon>Bacillati</taxon>
        <taxon>Actinomycetota</taxon>
        <taxon>Actinomycetes</taxon>
        <taxon>Kitasatosporales</taxon>
        <taxon>Streptomycetaceae</taxon>
        <taxon>Streptomyces</taxon>
    </lineage>
</organism>
<evidence type="ECO:0000313" key="3">
    <source>
        <dbReference type="Proteomes" id="UP000653411"/>
    </source>
</evidence>
<keyword evidence="3" id="KW-1185">Reference proteome</keyword>
<dbReference type="Proteomes" id="UP000653411">
    <property type="component" value="Unassembled WGS sequence"/>
</dbReference>
<dbReference type="AlphaFoldDB" id="A0A917XGI0"/>
<protein>
    <recommendedName>
        <fullName evidence="4">Transposase</fullName>
    </recommendedName>
</protein>
<evidence type="ECO:0008006" key="4">
    <source>
        <dbReference type="Google" id="ProtNLM"/>
    </source>
</evidence>
<proteinExistence type="predicted"/>
<comment type="caution">
    <text evidence="2">The sequence shown here is derived from an EMBL/GenBank/DDBJ whole genome shotgun (WGS) entry which is preliminary data.</text>
</comment>
<evidence type="ECO:0000313" key="2">
    <source>
        <dbReference type="EMBL" id="GGN21884.1"/>
    </source>
</evidence>
<gene>
    <name evidence="2" type="ORF">GCM10011578_053330</name>
</gene>
<dbReference type="EMBL" id="BMML01000012">
    <property type="protein sequence ID" value="GGN21884.1"/>
    <property type="molecule type" value="Genomic_DNA"/>
</dbReference>
<feature type="region of interest" description="Disordered" evidence="1">
    <location>
        <begin position="80"/>
        <end position="102"/>
    </location>
</feature>
<reference evidence="2" key="1">
    <citation type="journal article" date="2014" name="Int. J. Syst. Evol. Microbiol.">
        <title>Complete genome sequence of Corynebacterium casei LMG S-19264T (=DSM 44701T), isolated from a smear-ripened cheese.</title>
        <authorList>
            <consortium name="US DOE Joint Genome Institute (JGI-PGF)"/>
            <person name="Walter F."/>
            <person name="Albersmeier A."/>
            <person name="Kalinowski J."/>
            <person name="Ruckert C."/>
        </authorList>
    </citation>
    <scope>NUCLEOTIDE SEQUENCE</scope>
    <source>
        <strain evidence="2">CGMCC 4.7110</strain>
    </source>
</reference>
<reference evidence="2" key="2">
    <citation type="submission" date="2020-09" db="EMBL/GenBank/DDBJ databases">
        <authorList>
            <person name="Sun Q."/>
            <person name="Zhou Y."/>
        </authorList>
    </citation>
    <scope>NUCLEOTIDE SEQUENCE</scope>
    <source>
        <strain evidence="2">CGMCC 4.7110</strain>
    </source>
</reference>
<sequence length="102" mass="11557">MSPHLYDPESVRDRRHRLTLLTTGRGRYRPSGYRGRGGTVRPPFRGRWRNLSVEYQAVNRSHAKIRALVERAIATRKSGRPPYTALLNDPNHGQGCCSKSAS</sequence>